<accession>A0A4Y7PLZ5</accession>
<proteinExistence type="inferred from homology"/>
<dbReference type="Gene3D" id="3.40.50.720">
    <property type="entry name" value="NAD(P)-binding Rossmann-like Domain"/>
    <property type="match status" value="1"/>
</dbReference>
<evidence type="ECO:0000313" key="4">
    <source>
        <dbReference type="Proteomes" id="UP000294933"/>
    </source>
</evidence>
<dbReference type="Pfam" id="PF03435">
    <property type="entry name" value="Sacchrp_dh_NADP"/>
    <property type="match status" value="1"/>
</dbReference>
<dbReference type="GO" id="GO:0009247">
    <property type="term" value="P:glycolipid biosynthetic process"/>
    <property type="evidence" value="ECO:0007669"/>
    <property type="project" value="TreeGrafter"/>
</dbReference>
<dbReference type="EMBL" id="ML170243">
    <property type="protein sequence ID" value="TDL16443.1"/>
    <property type="molecule type" value="Genomic_DNA"/>
</dbReference>
<dbReference type="AlphaFoldDB" id="A0A4Y7PLZ5"/>
<evidence type="ECO:0000259" key="2">
    <source>
        <dbReference type="Pfam" id="PF03435"/>
    </source>
</evidence>
<dbReference type="InterPro" id="IPR036291">
    <property type="entry name" value="NAD(P)-bd_dom_sf"/>
</dbReference>
<feature type="domain" description="Saccharopine dehydrogenase NADP binding" evidence="2">
    <location>
        <begin position="4"/>
        <end position="110"/>
    </location>
</feature>
<organism evidence="3 4">
    <name type="scientific">Rickenella mellea</name>
    <dbReference type="NCBI Taxonomy" id="50990"/>
    <lineage>
        <taxon>Eukaryota</taxon>
        <taxon>Fungi</taxon>
        <taxon>Dikarya</taxon>
        <taxon>Basidiomycota</taxon>
        <taxon>Agaricomycotina</taxon>
        <taxon>Agaricomycetes</taxon>
        <taxon>Hymenochaetales</taxon>
        <taxon>Rickenellaceae</taxon>
        <taxon>Rickenella</taxon>
    </lineage>
</organism>
<dbReference type="VEuPathDB" id="FungiDB:BD410DRAFT_795378"/>
<sequence length="439" mass="47093">MPDILVLGATGYTGRLITRYLRTHPSRSMFSFSIGGRSKPKLLAVLSELHPDSGGDVEVVEVDVTDDASVERAVRAFKVVINAVGPFWTYGTGVVRACAKNGTHHVDITAETAWVKLIIEQFDALARTTGSLIVPSCGLDSVPSDMAVHLSSQTLKAHFGLDTTLGASSTCSMINGGMSGGTLASLLTAMENVPRESVHGALWNPYELSPLKGLTKLSSPLRLHYRLPSIPGSPVQHGAFFPLAPHNAAIVHRTWGILQRQTSPSSLPSSSSYGPEFSYDEFCAASGWLSGSLFSLAMKVTLICLLYFPPARWWLRRVGPAVGSGPSEEALEQGSMEIVNVTSTAPSSSEPQAHVKTVIRGRGDPGYLLTSIMVSECALCLLDTSNPNLPEMARRGGVLTPMTAFGDVLVERLRKNERFEIESAVVRMSGQGVDGKKTR</sequence>
<dbReference type="GO" id="GO:0005811">
    <property type="term" value="C:lipid droplet"/>
    <property type="evidence" value="ECO:0007669"/>
    <property type="project" value="TreeGrafter"/>
</dbReference>
<dbReference type="OrthoDB" id="10268090at2759"/>
<dbReference type="Proteomes" id="UP000294933">
    <property type="component" value="Unassembled WGS sequence"/>
</dbReference>
<dbReference type="InterPro" id="IPR005097">
    <property type="entry name" value="Sacchrp_dh_NADP-bd"/>
</dbReference>
<reference evidence="3 4" key="1">
    <citation type="submission" date="2018-06" db="EMBL/GenBank/DDBJ databases">
        <title>A transcriptomic atlas of mushroom development highlights an independent origin of complex multicellularity.</title>
        <authorList>
            <consortium name="DOE Joint Genome Institute"/>
            <person name="Krizsan K."/>
            <person name="Almasi E."/>
            <person name="Merenyi Z."/>
            <person name="Sahu N."/>
            <person name="Viragh M."/>
            <person name="Koszo T."/>
            <person name="Mondo S."/>
            <person name="Kiss B."/>
            <person name="Balint B."/>
            <person name="Kues U."/>
            <person name="Barry K."/>
            <person name="Hegedus J.C."/>
            <person name="Henrissat B."/>
            <person name="Johnson J."/>
            <person name="Lipzen A."/>
            <person name="Ohm R."/>
            <person name="Nagy I."/>
            <person name="Pangilinan J."/>
            <person name="Yan J."/>
            <person name="Xiong Y."/>
            <person name="Grigoriev I.V."/>
            <person name="Hibbett D.S."/>
            <person name="Nagy L.G."/>
        </authorList>
    </citation>
    <scope>NUCLEOTIDE SEQUENCE [LARGE SCALE GENOMIC DNA]</scope>
    <source>
        <strain evidence="3 4">SZMC22713</strain>
    </source>
</reference>
<dbReference type="SUPFAM" id="SSF51735">
    <property type="entry name" value="NAD(P)-binding Rossmann-fold domains"/>
    <property type="match status" value="1"/>
</dbReference>
<keyword evidence="4" id="KW-1185">Reference proteome</keyword>
<dbReference type="GO" id="GO:0005739">
    <property type="term" value="C:mitochondrion"/>
    <property type="evidence" value="ECO:0007669"/>
    <property type="project" value="TreeGrafter"/>
</dbReference>
<comment type="similarity">
    <text evidence="1">Belongs to the saccharopine dehydrogenase family.</text>
</comment>
<gene>
    <name evidence="3" type="ORF">BD410DRAFT_795378</name>
</gene>
<dbReference type="InterPro" id="IPR051276">
    <property type="entry name" value="Saccharopine_DH-like_oxidrdct"/>
</dbReference>
<evidence type="ECO:0000256" key="1">
    <source>
        <dbReference type="ARBA" id="ARBA00038048"/>
    </source>
</evidence>
<dbReference type="PANTHER" id="PTHR12286">
    <property type="entry name" value="SACCHAROPINE DEHYDROGENASE-LIKE OXIDOREDUCTASE"/>
    <property type="match status" value="1"/>
</dbReference>
<name>A0A4Y7PLZ5_9AGAM</name>
<dbReference type="PANTHER" id="PTHR12286:SF5">
    <property type="entry name" value="SACCHAROPINE DEHYDROGENASE-LIKE OXIDOREDUCTASE"/>
    <property type="match status" value="1"/>
</dbReference>
<protein>
    <submittedName>
        <fullName evidence="3">NAD-P-binding protein</fullName>
    </submittedName>
</protein>
<dbReference type="GO" id="GO:0005886">
    <property type="term" value="C:plasma membrane"/>
    <property type="evidence" value="ECO:0007669"/>
    <property type="project" value="TreeGrafter"/>
</dbReference>
<evidence type="ECO:0000313" key="3">
    <source>
        <dbReference type="EMBL" id="TDL16443.1"/>
    </source>
</evidence>